<evidence type="ECO:0000313" key="3">
    <source>
        <dbReference type="Proteomes" id="UP000295515"/>
    </source>
</evidence>
<accession>A0A4R3YYW3</accession>
<dbReference type="EMBL" id="SMCQ01000014">
    <property type="protein sequence ID" value="TCV97850.1"/>
    <property type="molecule type" value="Genomic_DNA"/>
</dbReference>
<protein>
    <submittedName>
        <fullName evidence="2">Uncharacterized protein</fullName>
    </submittedName>
</protein>
<dbReference type="AlphaFoldDB" id="A0A4R3YYW3"/>
<dbReference type="RefSeq" id="WP_066443878.1">
    <property type="nucleotide sequence ID" value="NZ_JANKBF010000004.1"/>
</dbReference>
<proteinExistence type="predicted"/>
<gene>
    <name evidence="2" type="ORF">EDD60_11416</name>
</gene>
<feature type="coiled-coil region" evidence="1">
    <location>
        <begin position="67"/>
        <end position="94"/>
    </location>
</feature>
<keyword evidence="3" id="KW-1185">Reference proteome</keyword>
<organism evidence="2 3">
    <name type="scientific">Longibaculum muris</name>
    <dbReference type="NCBI Taxonomy" id="1796628"/>
    <lineage>
        <taxon>Bacteria</taxon>
        <taxon>Bacillati</taxon>
        <taxon>Bacillota</taxon>
        <taxon>Erysipelotrichia</taxon>
        <taxon>Erysipelotrichales</taxon>
        <taxon>Coprobacillaceae</taxon>
        <taxon>Longibaculum</taxon>
    </lineage>
</organism>
<name>A0A4R3YYW3_9FIRM</name>
<dbReference type="Proteomes" id="UP000295515">
    <property type="component" value="Unassembled WGS sequence"/>
</dbReference>
<dbReference type="GeneID" id="98915754"/>
<reference evidence="2 3" key="1">
    <citation type="submission" date="2019-03" db="EMBL/GenBank/DDBJ databases">
        <title>Genomic Encyclopedia of Type Strains, Phase IV (KMG-IV): sequencing the most valuable type-strain genomes for metagenomic binning, comparative biology and taxonomic classification.</title>
        <authorList>
            <person name="Goeker M."/>
        </authorList>
    </citation>
    <scope>NUCLEOTIDE SEQUENCE [LARGE SCALE GENOMIC DNA]</scope>
    <source>
        <strain evidence="2 3">DSM 29487</strain>
    </source>
</reference>
<keyword evidence="1" id="KW-0175">Coiled coil</keyword>
<comment type="caution">
    <text evidence="2">The sequence shown here is derived from an EMBL/GenBank/DDBJ whole genome shotgun (WGS) entry which is preliminary data.</text>
</comment>
<evidence type="ECO:0000256" key="1">
    <source>
        <dbReference type="SAM" id="Coils"/>
    </source>
</evidence>
<evidence type="ECO:0000313" key="2">
    <source>
        <dbReference type="EMBL" id="TCV97850.1"/>
    </source>
</evidence>
<sequence>MALPNMNPLVIDQLIVVMSSVFMDCFSADEQDVIGNFFAALGSMLSLNSSYILLQQSQNEILNQDDKTEADSQYDLLEKSIDKMKEEIEKIKNNKH</sequence>